<sequence length="491" mass="55100">GVSQEILSLLVSICTERLDLPERPSSVEELRDILADKFKLAPDFSLTFDDPEFDNEPCNLSDIQYLPEGKAVLRVDWKIVLTPVPIDSSFAGDTDISSDMASTPSSVASSQGRRSSRFPAIFTVPTFSYTLELKLKNGGAAYSESNALMSYTREMKSEILAKLAEVIYAYESYPVLEDLEKVAKALVEKHPCIGNAGPDKPWKVWTVSLKNKMNNYRATLSRAGCTEVRVNKRRRGAEDGVKLKRPRRAELNFLPNHPDGVGVGALESERAWLEDELKKRNINKAEVNAKMDRTFSLRRKEVVAEDVHVSTIRQRWPALFMLDQVHAEFKRVTGKELMETFFTSLDGHTRGLIRVYRTIAHHPSQGTLRNLLEYLDEQVRWKITDKCPDSMSEASSPMPMGILEVVGPPGGPEAAQRAAVVVDGEILCDNLPDPPTALAVLFGFIYALNIAYPPQWSNFFEVIQKLIMSMDVEKSGKHDKLNKLRTKLSQL</sequence>
<dbReference type="OMA" id="VSICTER"/>
<dbReference type="InParanoid" id="A0A672HPN0"/>
<dbReference type="AlphaFoldDB" id="A0A672HPN0"/>
<evidence type="ECO:0000313" key="1">
    <source>
        <dbReference type="Ensembl" id="ENSSFAP00005030977.1"/>
    </source>
</evidence>
<reference evidence="1" key="2">
    <citation type="submission" date="2025-08" db="UniProtKB">
        <authorList>
            <consortium name="Ensembl"/>
        </authorList>
    </citation>
    <scope>IDENTIFICATION</scope>
</reference>
<name>A0A672HPN0_SALFA</name>
<proteinExistence type="predicted"/>
<accession>A0A672HPN0</accession>
<dbReference type="PANTHER" id="PTHR31025">
    <property type="entry name" value="SI:CH211-196P9.1-RELATED"/>
    <property type="match status" value="1"/>
</dbReference>
<protein>
    <submittedName>
        <fullName evidence="1">Uncharacterized protein</fullName>
    </submittedName>
</protein>
<evidence type="ECO:0000313" key="2">
    <source>
        <dbReference type="Proteomes" id="UP000472267"/>
    </source>
</evidence>
<dbReference type="PANTHER" id="PTHR31025:SF19">
    <property type="entry name" value="SI:CH73-42K18.1-RELATED"/>
    <property type="match status" value="1"/>
</dbReference>
<organism evidence="1 2">
    <name type="scientific">Salarias fasciatus</name>
    <name type="common">Jewelled blenny</name>
    <name type="synonym">Blennius fasciatus</name>
    <dbReference type="NCBI Taxonomy" id="181472"/>
    <lineage>
        <taxon>Eukaryota</taxon>
        <taxon>Metazoa</taxon>
        <taxon>Chordata</taxon>
        <taxon>Craniata</taxon>
        <taxon>Vertebrata</taxon>
        <taxon>Euteleostomi</taxon>
        <taxon>Actinopterygii</taxon>
        <taxon>Neopterygii</taxon>
        <taxon>Teleostei</taxon>
        <taxon>Neoteleostei</taxon>
        <taxon>Acanthomorphata</taxon>
        <taxon>Ovalentaria</taxon>
        <taxon>Blenniimorphae</taxon>
        <taxon>Blenniiformes</taxon>
        <taxon>Blennioidei</taxon>
        <taxon>Blenniidae</taxon>
        <taxon>Salariinae</taxon>
        <taxon>Salarias</taxon>
    </lineage>
</organism>
<keyword evidence="2" id="KW-1185">Reference proteome</keyword>
<reference evidence="1" key="3">
    <citation type="submission" date="2025-09" db="UniProtKB">
        <authorList>
            <consortium name="Ensembl"/>
        </authorList>
    </citation>
    <scope>IDENTIFICATION</scope>
</reference>
<reference evidence="1" key="1">
    <citation type="submission" date="2019-06" db="EMBL/GenBank/DDBJ databases">
        <authorList>
            <consortium name="Wellcome Sanger Institute Data Sharing"/>
        </authorList>
    </citation>
    <scope>NUCLEOTIDE SEQUENCE [LARGE SCALE GENOMIC DNA]</scope>
</reference>
<dbReference type="Proteomes" id="UP000472267">
    <property type="component" value="Chromosome 23"/>
</dbReference>
<dbReference type="Ensembl" id="ENSSFAT00005032100.1">
    <property type="protein sequence ID" value="ENSSFAP00005030977.1"/>
    <property type="gene ID" value="ENSSFAG00005015736.1"/>
</dbReference>